<dbReference type="SUPFAM" id="SSF54160">
    <property type="entry name" value="Chromo domain-like"/>
    <property type="match status" value="1"/>
</dbReference>
<dbReference type="EMBL" id="LNIX01000003">
    <property type="protein sequence ID" value="OXA57083.1"/>
    <property type="molecule type" value="Genomic_DNA"/>
</dbReference>
<feature type="domain" description="Chromo" evidence="5">
    <location>
        <begin position="160"/>
        <end position="223"/>
    </location>
</feature>
<keyword evidence="3" id="KW-0175">Coiled coil</keyword>
<evidence type="ECO:0000256" key="2">
    <source>
        <dbReference type="ARBA" id="ARBA00023242"/>
    </source>
</evidence>
<feature type="compositionally biased region" description="Polar residues" evidence="4">
    <location>
        <begin position="66"/>
        <end position="78"/>
    </location>
</feature>
<evidence type="ECO:0000313" key="7">
    <source>
        <dbReference type="Proteomes" id="UP000198287"/>
    </source>
</evidence>
<proteinExistence type="predicted"/>
<keyword evidence="2" id="KW-0539">Nucleus</keyword>
<feature type="compositionally biased region" description="Basic residues" evidence="4">
    <location>
        <begin position="83"/>
        <end position="92"/>
    </location>
</feature>
<dbReference type="InterPro" id="IPR016197">
    <property type="entry name" value="Chromo-like_dom_sf"/>
</dbReference>
<evidence type="ECO:0000313" key="6">
    <source>
        <dbReference type="EMBL" id="OXA57083.1"/>
    </source>
</evidence>
<dbReference type="Proteomes" id="UP000198287">
    <property type="component" value="Unassembled WGS sequence"/>
</dbReference>
<dbReference type="PANTHER" id="PTHR22812">
    <property type="entry name" value="CHROMOBOX PROTEIN"/>
    <property type="match status" value="1"/>
</dbReference>
<dbReference type="PROSITE" id="PS00598">
    <property type="entry name" value="CHROMO_1"/>
    <property type="match status" value="1"/>
</dbReference>
<evidence type="ECO:0000256" key="3">
    <source>
        <dbReference type="SAM" id="Coils"/>
    </source>
</evidence>
<comment type="subcellular location">
    <subcellularLocation>
        <location evidence="1">Nucleus</location>
    </subcellularLocation>
</comment>
<dbReference type="GO" id="GO:0005634">
    <property type="term" value="C:nucleus"/>
    <property type="evidence" value="ECO:0007669"/>
    <property type="project" value="UniProtKB-SubCell"/>
</dbReference>
<feature type="compositionally biased region" description="Polar residues" evidence="4">
    <location>
        <begin position="39"/>
        <end position="56"/>
    </location>
</feature>
<feature type="coiled-coil region" evidence="3">
    <location>
        <begin position="323"/>
        <end position="351"/>
    </location>
</feature>
<dbReference type="AlphaFoldDB" id="A0A226EHE0"/>
<dbReference type="InterPro" id="IPR023780">
    <property type="entry name" value="Chromo_domain"/>
</dbReference>
<protein>
    <submittedName>
        <fullName evidence="6">Heterochromatin protein 1</fullName>
    </submittedName>
</protein>
<evidence type="ECO:0000256" key="1">
    <source>
        <dbReference type="ARBA" id="ARBA00004123"/>
    </source>
</evidence>
<dbReference type="Gene3D" id="2.40.50.40">
    <property type="match status" value="2"/>
</dbReference>
<dbReference type="InterPro" id="IPR023779">
    <property type="entry name" value="Chromodomain_CS"/>
</dbReference>
<accession>A0A226EHE0</accession>
<dbReference type="GO" id="GO:0005694">
    <property type="term" value="C:chromosome"/>
    <property type="evidence" value="ECO:0007669"/>
    <property type="project" value="UniProtKB-ARBA"/>
</dbReference>
<keyword evidence="7" id="KW-1185">Reference proteome</keyword>
<comment type="caution">
    <text evidence="6">The sequence shown here is derived from an EMBL/GenBank/DDBJ whole genome shotgun (WGS) entry which is preliminary data.</text>
</comment>
<dbReference type="STRING" id="158441.A0A226EHE0"/>
<evidence type="ECO:0000256" key="4">
    <source>
        <dbReference type="SAM" id="MobiDB-lite"/>
    </source>
</evidence>
<dbReference type="Pfam" id="PF00385">
    <property type="entry name" value="Chromo"/>
    <property type="match status" value="1"/>
</dbReference>
<dbReference type="OrthoDB" id="1918685at2759"/>
<dbReference type="InterPro" id="IPR051219">
    <property type="entry name" value="Heterochromatin_chromo-domain"/>
</dbReference>
<dbReference type="SMART" id="SM00298">
    <property type="entry name" value="CHROMO"/>
    <property type="match status" value="1"/>
</dbReference>
<gene>
    <name evidence="6" type="ORF">Fcan01_08467</name>
</gene>
<reference evidence="6 7" key="1">
    <citation type="submission" date="2015-12" db="EMBL/GenBank/DDBJ databases">
        <title>The genome of Folsomia candida.</title>
        <authorList>
            <person name="Faddeeva A."/>
            <person name="Derks M.F."/>
            <person name="Anvar Y."/>
            <person name="Smit S."/>
            <person name="Van Straalen N."/>
            <person name="Roelofs D."/>
        </authorList>
    </citation>
    <scope>NUCLEOTIDE SEQUENCE [LARGE SCALE GENOMIC DNA]</scope>
    <source>
        <strain evidence="6 7">VU population</strain>
        <tissue evidence="6">Whole body</tissue>
    </source>
</reference>
<dbReference type="PROSITE" id="PS50013">
    <property type="entry name" value="CHROMO_2"/>
    <property type="match status" value="1"/>
</dbReference>
<dbReference type="CDD" id="cd00024">
    <property type="entry name" value="CD_CSD"/>
    <property type="match status" value="1"/>
</dbReference>
<name>A0A226EHE0_FOLCA</name>
<evidence type="ECO:0000259" key="5">
    <source>
        <dbReference type="PROSITE" id="PS50013"/>
    </source>
</evidence>
<organism evidence="6 7">
    <name type="scientific">Folsomia candida</name>
    <name type="common">Springtail</name>
    <dbReference type="NCBI Taxonomy" id="158441"/>
    <lineage>
        <taxon>Eukaryota</taxon>
        <taxon>Metazoa</taxon>
        <taxon>Ecdysozoa</taxon>
        <taxon>Arthropoda</taxon>
        <taxon>Hexapoda</taxon>
        <taxon>Collembola</taxon>
        <taxon>Entomobryomorpha</taxon>
        <taxon>Isotomoidea</taxon>
        <taxon>Isotomidae</taxon>
        <taxon>Proisotominae</taxon>
        <taxon>Folsomia</taxon>
    </lineage>
</organism>
<feature type="compositionally biased region" description="Acidic residues" evidence="4">
    <location>
        <begin position="9"/>
        <end position="23"/>
    </location>
</feature>
<sequence length="447" mass="50932">MGDIFDTGNIEEELDFCEDDSVEQESKSPRSPTPGESFPLQQNPTSCINNEESSGVQEIPQLPGMTESTLEQSPISPVSSKGSSRRGRKRRNDHPELMNGYSSSECASVVSVDASFSREGSSYSASAKRGKKQRYKANIKTLLPVGTDSWTIGKIQEGEYIVEKIVGKKFIDTEDGELLHYHIKWKGWGPAHNTWEPLDNLQGCQEMVERYESSRLNKRDNDVDSDDSDGGRIIDHEKKDHFRNELVGCLVDSKWPTHLIPLEVYGVIEVDRHMCYVVRHKAPKYTEKLTPENCIVVRASGFRTLFPHIIISFYESSILWVQRNEAKEKLAKKARKALETSERQIRKKAKRKRKKKKIPNIVKIEPMDEPQAMEVDYESMDNMNYGIKQEIDEDRTLDEDGLPLPIMPIKRDVHGLANGVSDSSESEEDLEEIDDLFVLKTKSKSFF</sequence>
<feature type="region of interest" description="Disordered" evidence="4">
    <location>
        <begin position="1"/>
        <end position="101"/>
    </location>
</feature>
<dbReference type="InterPro" id="IPR000953">
    <property type="entry name" value="Chromo/chromo_shadow_dom"/>
</dbReference>